<reference evidence="1" key="1">
    <citation type="submission" date="2021-05" db="EMBL/GenBank/DDBJ databases">
        <authorList>
            <person name="Scholz U."/>
            <person name="Mascher M."/>
            <person name="Fiebig A."/>
        </authorList>
    </citation>
    <scope>NUCLEOTIDE SEQUENCE [LARGE SCALE GENOMIC DNA]</scope>
</reference>
<dbReference type="Proteomes" id="UP001732700">
    <property type="component" value="Chromosome 5A"/>
</dbReference>
<sequence length="499" mass="55357">MHSQMYTQVIHGDIKPANILLDDGLGAKISDFGISRLVNTENTYTVHIIGSIGYMDPLFARTGRLIAKNDVYSFGVVLLELITRKKPIVMFDAENFTKALAKGMRSVREMFDSGIAIPSNMKTMEQIAQLAGKCLRMELNKRPEMLEVAEHLRRLRKALHQRQERRALFPWGKKNKLPPTDTPLQEGSSSSHYVGIADPAKITASEESSNEYVGTFIIGSTMNCPLFNLDNLLKASAEVLGKGTVGTSYKATLESGDQLVVKRLRAVDLPKEEFELRVTAIGAIQNKHIAPLQWYYYSKDEKMLVYNIFPMGSLAHALHGDRVSPAPLGWEQRAAIALAAARGVAYIHSAGPSSCHGNIKSSNIMLTGTHDACVSEHGLTTLCLPGPVSGYRAPEVTVSQKADVYGFGVLLLELLSRLTPVKDTQLEEGVDLPHWARCGIREDLTWEMFDVELLARQRTDVEKECMLRFLNLAIHCCSDDAKLRPTMSDGVQRIEEMTI</sequence>
<reference evidence="1" key="2">
    <citation type="submission" date="2025-09" db="UniProtKB">
        <authorList>
            <consortium name="EnsemblPlants"/>
        </authorList>
    </citation>
    <scope>IDENTIFICATION</scope>
</reference>
<accession>A0ACD5XG71</accession>
<organism evidence="1 2">
    <name type="scientific">Avena sativa</name>
    <name type="common">Oat</name>
    <dbReference type="NCBI Taxonomy" id="4498"/>
    <lineage>
        <taxon>Eukaryota</taxon>
        <taxon>Viridiplantae</taxon>
        <taxon>Streptophyta</taxon>
        <taxon>Embryophyta</taxon>
        <taxon>Tracheophyta</taxon>
        <taxon>Spermatophyta</taxon>
        <taxon>Magnoliopsida</taxon>
        <taxon>Liliopsida</taxon>
        <taxon>Poales</taxon>
        <taxon>Poaceae</taxon>
        <taxon>BOP clade</taxon>
        <taxon>Pooideae</taxon>
        <taxon>Poodae</taxon>
        <taxon>Poeae</taxon>
        <taxon>Poeae Chloroplast Group 1 (Aveneae type)</taxon>
        <taxon>Aveninae</taxon>
        <taxon>Avena</taxon>
    </lineage>
</organism>
<protein>
    <submittedName>
        <fullName evidence="1">Uncharacterized protein</fullName>
    </submittedName>
</protein>
<proteinExistence type="predicted"/>
<name>A0ACD5XG71_AVESA</name>
<dbReference type="EnsemblPlants" id="AVESA.00010b.r2.5AG0810500.1">
    <property type="protein sequence ID" value="AVESA.00010b.r2.5AG0810500.1.CDS"/>
    <property type="gene ID" value="AVESA.00010b.r2.5AG0810500"/>
</dbReference>
<keyword evidence="2" id="KW-1185">Reference proteome</keyword>
<evidence type="ECO:0000313" key="1">
    <source>
        <dbReference type="EnsemblPlants" id="AVESA.00010b.r2.5AG0810500.1.CDS"/>
    </source>
</evidence>
<evidence type="ECO:0000313" key="2">
    <source>
        <dbReference type="Proteomes" id="UP001732700"/>
    </source>
</evidence>